<dbReference type="PANTHER" id="PTHR11552">
    <property type="entry name" value="GLUCOSE-METHANOL-CHOLINE GMC OXIDOREDUCTASE"/>
    <property type="match status" value="1"/>
</dbReference>
<evidence type="ECO:0000256" key="1">
    <source>
        <dbReference type="ARBA" id="ARBA00010790"/>
    </source>
</evidence>
<sequence>MKAVNAKVIPNGDVAPECSYKYPNSDAYWACVFRSTTIDGLHPSGTCRMGDARDRTTVVDPELRVKGIRNLRVVDASIMPTVVSTNTMGPTIMIAEKAADIIKKTYDKKY</sequence>
<organism evidence="3 4">
    <name type="scientific">Tegillarca granosa</name>
    <name type="common">Malaysian cockle</name>
    <name type="synonym">Anadara granosa</name>
    <dbReference type="NCBI Taxonomy" id="220873"/>
    <lineage>
        <taxon>Eukaryota</taxon>
        <taxon>Metazoa</taxon>
        <taxon>Spiralia</taxon>
        <taxon>Lophotrochozoa</taxon>
        <taxon>Mollusca</taxon>
        <taxon>Bivalvia</taxon>
        <taxon>Autobranchia</taxon>
        <taxon>Pteriomorphia</taxon>
        <taxon>Arcoida</taxon>
        <taxon>Arcoidea</taxon>
        <taxon>Arcidae</taxon>
        <taxon>Tegillarca</taxon>
    </lineage>
</organism>
<dbReference type="Proteomes" id="UP001217089">
    <property type="component" value="Unassembled WGS sequence"/>
</dbReference>
<accession>A0ABQ9FGA5</accession>
<evidence type="ECO:0000313" key="4">
    <source>
        <dbReference type="Proteomes" id="UP001217089"/>
    </source>
</evidence>
<protein>
    <recommendedName>
        <fullName evidence="2">Glucose-methanol-choline oxidoreductase C-terminal domain-containing protein</fullName>
    </recommendedName>
</protein>
<proteinExistence type="inferred from homology"/>
<dbReference type="PANTHER" id="PTHR11552:SF227">
    <property type="entry name" value="GLUCOSE DEHYDROGENASE [FAD, QUINONE]-LIKE PROTEIN"/>
    <property type="match status" value="1"/>
</dbReference>
<dbReference type="InterPro" id="IPR007867">
    <property type="entry name" value="GMC_OxRtase_C"/>
</dbReference>
<keyword evidence="4" id="KW-1185">Reference proteome</keyword>
<dbReference type="InterPro" id="IPR036188">
    <property type="entry name" value="FAD/NAD-bd_sf"/>
</dbReference>
<evidence type="ECO:0000313" key="3">
    <source>
        <dbReference type="EMBL" id="KAJ8314713.1"/>
    </source>
</evidence>
<comment type="caution">
    <text evidence="3">The sequence shown here is derived from an EMBL/GenBank/DDBJ whole genome shotgun (WGS) entry which is preliminary data.</text>
</comment>
<dbReference type="Pfam" id="PF05199">
    <property type="entry name" value="GMC_oxred_C"/>
    <property type="match status" value="1"/>
</dbReference>
<evidence type="ECO:0000259" key="2">
    <source>
        <dbReference type="Pfam" id="PF05199"/>
    </source>
</evidence>
<dbReference type="Gene3D" id="3.50.50.60">
    <property type="entry name" value="FAD/NAD(P)-binding domain"/>
    <property type="match status" value="1"/>
</dbReference>
<feature type="domain" description="Glucose-methanol-choline oxidoreductase C-terminal" evidence="2">
    <location>
        <begin position="15"/>
        <end position="95"/>
    </location>
</feature>
<dbReference type="SUPFAM" id="SSF51905">
    <property type="entry name" value="FAD/NAD(P)-binding domain"/>
    <property type="match status" value="1"/>
</dbReference>
<gene>
    <name evidence="3" type="ORF">KUTeg_006863</name>
</gene>
<dbReference type="InterPro" id="IPR012132">
    <property type="entry name" value="GMC_OxRdtase"/>
</dbReference>
<reference evidence="3 4" key="1">
    <citation type="submission" date="2022-12" db="EMBL/GenBank/DDBJ databases">
        <title>Chromosome-level genome of Tegillarca granosa.</title>
        <authorList>
            <person name="Kim J."/>
        </authorList>
    </citation>
    <scope>NUCLEOTIDE SEQUENCE [LARGE SCALE GENOMIC DNA]</scope>
    <source>
        <strain evidence="3">Teg-2019</strain>
        <tissue evidence="3">Adductor muscle</tissue>
    </source>
</reference>
<name>A0ABQ9FGA5_TEGGR</name>
<dbReference type="Gene3D" id="3.30.560.10">
    <property type="entry name" value="Glucose Oxidase, domain 3"/>
    <property type="match status" value="1"/>
</dbReference>
<dbReference type="EMBL" id="JARBDR010000337">
    <property type="protein sequence ID" value="KAJ8314713.1"/>
    <property type="molecule type" value="Genomic_DNA"/>
</dbReference>
<comment type="similarity">
    <text evidence="1">Belongs to the GMC oxidoreductase family.</text>
</comment>